<dbReference type="OrthoDB" id="9811597at2"/>
<dbReference type="Pfam" id="PF04014">
    <property type="entry name" value="MazE_antitoxin"/>
    <property type="match status" value="1"/>
</dbReference>
<dbReference type="InterPro" id="IPR037914">
    <property type="entry name" value="SpoVT-AbrB_sf"/>
</dbReference>
<dbReference type="GO" id="GO:0003677">
    <property type="term" value="F:DNA binding"/>
    <property type="evidence" value="ECO:0007669"/>
    <property type="project" value="UniProtKB-KW"/>
</dbReference>
<sequence>MSIAIITLSSKGQVVIPKEIRDELHWKAGTELTLISSPSGVTLKTTPQKTGRNLADLIGMLKHDGPPVSTEELCKPVELTDEECREYRNDRF</sequence>
<accession>A0A5Q0BRB4</accession>
<dbReference type="EMBL" id="CP044205">
    <property type="protein sequence ID" value="QFY44617.1"/>
    <property type="molecule type" value="Genomic_DNA"/>
</dbReference>
<organism evidence="2 3">
    <name type="scientific">Candidatus Methylospira mobilis</name>
    <dbReference type="NCBI Taxonomy" id="1808979"/>
    <lineage>
        <taxon>Bacteria</taxon>
        <taxon>Pseudomonadati</taxon>
        <taxon>Pseudomonadota</taxon>
        <taxon>Gammaproteobacteria</taxon>
        <taxon>Methylococcales</taxon>
        <taxon>Methylococcaceae</taxon>
        <taxon>Candidatus Methylospira</taxon>
    </lineage>
</organism>
<feature type="domain" description="SpoVT-AbrB" evidence="1">
    <location>
        <begin position="6"/>
        <end position="51"/>
    </location>
</feature>
<reference evidence="2 3" key="1">
    <citation type="submission" date="2019-09" db="EMBL/GenBank/DDBJ databases">
        <title>Ecophysiology of the spiral-shaped methanotroph Methylospira mobilis as revealed by the complete genome sequence.</title>
        <authorList>
            <person name="Oshkin I.Y."/>
            <person name="Dedysh S.N."/>
            <person name="Miroshnikov K."/>
            <person name="Danilova O.V."/>
            <person name="Hakobyan A."/>
            <person name="Liesack W."/>
        </authorList>
    </citation>
    <scope>NUCLEOTIDE SEQUENCE [LARGE SCALE GENOMIC DNA]</scope>
    <source>
        <strain evidence="2 3">Shm1</strain>
    </source>
</reference>
<dbReference type="Gene3D" id="2.10.260.10">
    <property type="match status" value="1"/>
</dbReference>
<dbReference type="SMART" id="SM00966">
    <property type="entry name" value="SpoVT_AbrB"/>
    <property type="match status" value="1"/>
</dbReference>
<keyword evidence="3" id="KW-1185">Reference proteome</keyword>
<name>A0A5Q0BRB4_9GAMM</name>
<dbReference type="SUPFAM" id="SSF89447">
    <property type="entry name" value="AbrB/MazE/MraZ-like"/>
    <property type="match status" value="1"/>
</dbReference>
<keyword evidence="2" id="KW-0238">DNA-binding</keyword>
<dbReference type="AlphaFoldDB" id="A0A5Q0BRB4"/>
<dbReference type="InParanoid" id="A0A5Q0BRB4"/>
<dbReference type="KEGG" id="mmob:F6R98_19945"/>
<evidence type="ECO:0000259" key="1">
    <source>
        <dbReference type="SMART" id="SM00966"/>
    </source>
</evidence>
<proteinExistence type="predicted"/>
<dbReference type="RefSeq" id="WP_153250580.1">
    <property type="nucleotide sequence ID" value="NZ_CP044205.1"/>
</dbReference>
<evidence type="ECO:0000313" key="2">
    <source>
        <dbReference type="EMBL" id="QFY44617.1"/>
    </source>
</evidence>
<dbReference type="InterPro" id="IPR007159">
    <property type="entry name" value="SpoVT-AbrB_dom"/>
</dbReference>
<gene>
    <name evidence="2" type="ORF">F6R98_19945</name>
</gene>
<protein>
    <submittedName>
        <fullName evidence="2">AbrB/MazE/SpoVT family DNA-binding domain-containing protein</fullName>
    </submittedName>
</protein>
<evidence type="ECO:0000313" key="3">
    <source>
        <dbReference type="Proteomes" id="UP000325755"/>
    </source>
</evidence>
<dbReference type="Proteomes" id="UP000325755">
    <property type="component" value="Chromosome"/>
</dbReference>
<dbReference type="NCBIfam" id="TIGR01439">
    <property type="entry name" value="lp_hng_hel_AbrB"/>
    <property type="match status" value="1"/>
</dbReference>